<organism evidence="2 3">
    <name type="scientific">Candidatus Nealsonbacteria bacterium RIFCSPHIGHO2_02_FULL_43_13</name>
    <dbReference type="NCBI Taxonomy" id="1801668"/>
    <lineage>
        <taxon>Bacteria</taxon>
        <taxon>Candidatus Nealsoniibacteriota</taxon>
    </lineage>
</organism>
<dbReference type="EMBL" id="MHMD01000011">
    <property type="protein sequence ID" value="OGZ21954.1"/>
    <property type="molecule type" value="Genomic_DNA"/>
</dbReference>
<reference evidence="2 3" key="1">
    <citation type="journal article" date="2016" name="Nat. Commun.">
        <title>Thousands of microbial genomes shed light on interconnected biogeochemical processes in an aquifer system.</title>
        <authorList>
            <person name="Anantharaman K."/>
            <person name="Brown C.T."/>
            <person name="Hug L.A."/>
            <person name="Sharon I."/>
            <person name="Castelle C.J."/>
            <person name="Probst A.J."/>
            <person name="Thomas B.C."/>
            <person name="Singh A."/>
            <person name="Wilkins M.J."/>
            <person name="Karaoz U."/>
            <person name="Brodie E.L."/>
            <person name="Williams K.H."/>
            <person name="Hubbard S.S."/>
            <person name="Banfield J.F."/>
        </authorList>
    </citation>
    <scope>NUCLEOTIDE SEQUENCE [LARGE SCALE GENOMIC DNA]</scope>
</reference>
<keyword evidence="1" id="KW-0472">Membrane</keyword>
<protein>
    <submittedName>
        <fullName evidence="2">Uncharacterized protein</fullName>
    </submittedName>
</protein>
<dbReference type="AlphaFoldDB" id="A0A1G2E7V4"/>
<accession>A0A1G2E7V4</accession>
<dbReference type="STRING" id="1801668.A3D46_00730"/>
<keyword evidence="1" id="KW-0812">Transmembrane</keyword>
<dbReference type="Proteomes" id="UP000178703">
    <property type="component" value="Unassembled WGS sequence"/>
</dbReference>
<dbReference type="Pfam" id="PF18895">
    <property type="entry name" value="T4SS_pilin"/>
    <property type="match status" value="1"/>
</dbReference>
<name>A0A1G2E7V4_9BACT</name>
<evidence type="ECO:0000313" key="3">
    <source>
        <dbReference type="Proteomes" id="UP000178703"/>
    </source>
</evidence>
<evidence type="ECO:0000256" key="1">
    <source>
        <dbReference type="SAM" id="Phobius"/>
    </source>
</evidence>
<evidence type="ECO:0000313" key="2">
    <source>
        <dbReference type="EMBL" id="OGZ21954.1"/>
    </source>
</evidence>
<comment type="caution">
    <text evidence="2">The sequence shown here is derived from an EMBL/GenBank/DDBJ whole genome shotgun (WGS) entry which is preliminary data.</text>
</comment>
<gene>
    <name evidence="2" type="ORF">A3D46_00730</name>
</gene>
<keyword evidence="1" id="KW-1133">Transmembrane helix</keyword>
<feature type="transmembrane region" description="Helical" evidence="1">
    <location>
        <begin position="30"/>
        <end position="55"/>
    </location>
</feature>
<proteinExistence type="predicted"/>
<dbReference type="InterPro" id="IPR043993">
    <property type="entry name" value="T4SS_pilin"/>
</dbReference>
<sequence length="74" mass="7871">MLVIGGGMLLFAGADPGMLTKAKSLIKSTVIGLIVIFTAFMVVGVILNAIGLATWSANFYKDWMKGNFFQIPGC</sequence>